<evidence type="ECO:0000313" key="3">
    <source>
        <dbReference type="Proteomes" id="UP000275076"/>
    </source>
</evidence>
<evidence type="ECO:0000313" key="2">
    <source>
        <dbReference type="EMBL" id="RSL28703.1"/>
    </source>
</evidence>
<dbReference type="AlphaFoldDB" id="A0A428MRP5"/>
<proteinExistence type="predicted"/>
<dbReference type="OrthoDB" id="9924529at2"/>
<feature type="transmembrane region" description="Helical" evidence="1">
    <location>
        <begin position="44"/>
        <end position="63"/>
    </location>
</feature>
<gene>
    <name evidence="2" type="ORF">D7Z54_35220</name>
</gene>
<organism evidence="2 3">
    <name type="scientific">Salibacterium salarium</name>
    <dbReference type="NCBI Taxonomy" id="284579"/>
    <lineage>
        <taxon>Bacteria</taxon>
        <taxon>Bacillati</taxon>
        <taxon>Bacillota</taxon>
        <taxon>Bacilli</taxon>
        <taxon>Bacillales</taxon>
        <taxon>Bacillaceae</taxon>
    </lineage>
</organism>
<keyword evidence="3" id="KW-1185">Reference proteome</keyword>
<sequence>MLDLSEVNTAPIDAIAIKLGTLLLTMLLAGIIVGMVLRACKVPSGIVGSLSSIAALVAGYYWFQLFA</sequence>
<dbReference type="Proteomes" id="UP000275076">
    <property type="component" value="Unassembled WGS sequence"/>
</dbReference>
<evidence type="ECO:0000256" key="1">
    <source>
        <dbReference type="SAM" id="Phobius"/>
    </source>
</evidence>
<keyword evidence="1" id="KW-0812">Transmembrane</keyword>
<dbReference type="RefSeq" id="WP_125563770.1">
    <property type="nucleotide sequence ID" value="NZ_RBVX01000229.1"/>
</dbReference>
<comment type="caution">
    <text evidence="2">The sequence shown here is derived from an EMBL/GenBank/DDBJ whole genome shotgun (WGS) entry which is preliminary data.</text>
</comment>
<protein>
    <submittedName>
        <fullName evidence="2">Uncharacterized protein</fullName>
    </submittedName>
</protein>
<name>A0A428MRP5_9BACI</name>
<reference evidence="2 3" key="1">
    <citation type="submission" date="2018-10" db="EMBL/GenBank/DDBJ databases">
        <title>Draft genome sequence of Bacillus salarius IM0101, isolated from a hypersaline soil in Inner Mongolia, China.</title>
        <authorList>
            <person name="Yamprayoonswat W."/>
            <person name="Boonvisut S."/>
            <person name="Jumpathong W."/>
            <person name="Sittihan S."/>
            <person name="Ruangsuj P."/>
            <person name="Wanthongcharoen S."/>
            <person name="Thongpramul N."/>
            <person name="Pimmason S."/>
            <person name="Yu B."/>
            <person name="Yasawong M."/>
        </authorList>
    </citation>
    <scope>NUCLEOTIDE SEQUENCE [LARGE SCALE GENOMIC DNA]</scope>
    <source>
        <strain evidence="2 3">IM0101</strain>
    </source>
</reference>
<keyword evidence="1" id="KW-0472">Membrane</keyword>
<accession>A0A428MRP5</accession>
<feature type="transmembrane region" description="Helical" evidence="1">
    <location>
        <begin position="15"/>
        <end position="37"/>
    </location>
</feature>
<keyword evidence="1" id="KW-1133">Transmembrane helix</keyword>
<dbReference type="EMBL" id="RBVX01000229">
    <property type="protein sequence ID" value="RSL28703.1"/>
    <property type="molecule type" value="Genomic_DNA"/>
</dbReference>